<comment type="caution">
    <text evidence="2">The sequence shown here is derived from an EMBL/GenBank/DDBJ whole genome shotgun (WGS) entry which is preliminary data.</text>
</comment>
<dbReference type="Pfam" id="PF22962">
    <property type="entry name" value="Ig_NUP210_7th"/>
    <property type="match status" value="1"/>
</dbReference>
<reference evidence="2 3" key="1">
    <citation type="submission" date="2019-09" db="EMBL/GenBank/DDBJ databases">
        <title>Bird 10,000 Genomes (B10K) Project - Family phase.</title>
        <authorList>
            <person name="Zhang G."/>
        </authorList>
    </citation>
    <scope>NUCLEOTIDE SEQUENCE [LARGE SCALE GENOMIC DNA]</scope>
    <source>
        <strain evidence="2">B10K-CU-031-07</strain>
        <tissue evidence="2">Muscle</tissue>
    </source>
</reference>
<dbReference type="AlphaFoldDB" id="A0A7K4IX13"/>
<protein>
    <submittedName>
        <fullName evidence="2">PO210 protein</fullName>
    </submittedName>
</protein>
<dbReference type="Pfam" id="PF26184">
    <property type="entry name" value="Ig_NUP210_8th"/>
    <property type="match status" value="1"/>
</dbReference>
<dbReference type="Proteomes" id="UP000531151">
    <property type="component" value="Unassembled WGS sequence"/>
</dbReference>
<evidence type="ECO:0000313" key="3">
    <source>
        <dbReference type="Proteomes" id="UP000531151"/>
    </source>
</evidence>
<dbReference type="EMBL" id="VWPV01004924">
    <property type="protein sequence ID" value="NWH57490.1"/>
    <property type="molecule type" value="Genomic_DNA"/>
</dbReference>
<dbReference type="PANTHER" id="PTHR23019:SF2">
    <property type="entry name" value="NUCLEAR PORE MEMBRANE GLYCOPROTEIN 210"/>
    <property type="match status" value="1"/>
</dbReference>
<dbReference type="InterPro" id="IPR045197">
    <property type="entry name" value="NUP210-like"/>
</dbReference>
<feature type="non-terminal residue" evidence="2">
    <location>
        <position position="159"/>
    </location>
</feature>
<feature type="domain" description="NUP210 Ig-like" evidence="1">
    <location>
        <begin position="1"/>
        <end position="30"/>
    </location>
</feature>
<sequence>QVIALTVGNSPTMTNPFPAVEPAVVKFICAVPSRLTLTPVYGSPQLDLSCPLLQQNKQVVPASNYRNPVLDLAAYDQQGSKFDNFSSLSITWESTKVSLANTTPDVPMELTLKEDGNGQKKMHGLQTVLVYRQSGTTAISATATGYQQSHLKAAKVKMP</sequence>
<feature type="non-terminal residue" evidence="2">
    <location>
        <position position="1"/>
    </location>
</feature>
<evidence type="ECO:0000313" key="2">
    <source>
        <dbReference type="EMBL" id="NWH57490.1"/>
    </source>
</evidence>
<evidence type="ECO:0000259" key="1">
    <source>
        <dbReference type="Pfam" id="PF22962"/>
    </source>
</evidence>
<dbReference type="PANTHER" id="PTHR23019">
    <property type="entry name" value="NUCLEAR PORE MEMBRANE GLYCOPROTEIN GP210-RELATED"/>
    <property type="match status" value="1"/>
</dbReference>
<organism evidence="2 3">
    <name type="scientific">Geococcyx californianus</name>
    <name type="common">Greater roadrunner</name>
    <name type="synonym">Saurothera californiana</name>
    <dbReference type="NCBI Taxonomy" id="8947"/>
    <lineage>
        <taxon>Eukaryota</taxon>
        <taxon>Metazoa</taxon>
        <taxon>Chordata</taxon>
        <taxon>Craniata</taxon>
        <taxon>Vertebrata</taxon>
        <taxon>Euteleostomi</taxon>
        <taxon>Archelosauria</taxon>
        <taxon>Archosauria</taxon>
        <taxon>Dinosauria</taxon>
        <taxon>Saurischia</taxon>
        <taxon>Theropoda</taxon>
        <taxon>Coelurosauria</taxon>
        <taxon>Aves</taxon>
        <taxon>Neognathae</taxon>
        <taxon>Neoaves</taxon>
        <taxon>Otidimorphae</taxon>
        <taxon>Cuculiformes</taxon>
        <taxon>Neomorphidae</taxon>
        <taxon>Geococcyx</taxon>
    </lineage>
</organism>
<dbReference type="GO" id="GO:0005643">
    <property type="term" value="C:nuclear pore"/>
    <property type="evidence" value="ECO:0007669"/>
    <property type="project" value="TreeGrafter"/>
</dbReference>
<keyword evidence="3" id="KW-1185">Reference proteome</keyword>
<dbReference type="OrthoDB" id="361283at2759"/>
<dbReference type="InterPro" id="IPR055099">
    <property type="entry name" value="Ig_NUP210_7th"/>
</dbReference>
<name>A0A7K4IX13_GEOCA</name>
<gene>
    <name evidence="2" type="primary">Nup210_0</name>
    <name evidence="2" type="ORF">GEOCAL_R09443</name>
</gene>
<proteinExistence type="predicted"/>
<accession>A0A7K4IX13</accession>